<dbReference type="AlphaFoldDB" id="A0A381SPB7"/>
<gene>
    <name evidence="4" type="ORF">METZ01_LOCUS55977</name>
</gene>
<evidence type="ECO:0008006" key="5">
    <source>
        <dbReference type="Google" id="ProtNLM"/>
    </source>
</evidence>
<dbReference type="GO" id="GO:0016020">
    <property type="term" value="C:membrane"/>
    <property type="evidence" value="ECO:0007669"/>
    <property type="project" value="GOC"/>
</dbReference>
<organism evidence="4">
    <name type="scientific">marine metagenome</name>
    <dbReference type="NCBI Taxonomy" id="408172"/>
    <lineage>
        <taxon>unclassified sequences</taxon>
        <taxon>metagenomes</taxon>
        <taxon>ecological metagenomes</taxon>
    </lineage>
</organism>
<dbReference type="InterPro" id="IPR015424">
    <property type="entry name" value="PyrdxlP-dep_Trfase"/>
</dbReference>
<dbReference type="GO" id="GO:0008117">
    <property type="term" value="F:sphinganine-1-phosphate aldolase activity"/>
    <property type="evidence" value="ECO:0007669"/>
    <property type="project" value="TreeGrafter"/>
</dbReference>
<dbReference type="SUPFAM" id="SSF53383">
    <property type="entry name" value="PLP-dependent transferases"/>
    <property type="match status" value="1"/>
</dbReference>
<dbReference type="PANTHER" id="PTHR42735">
    <property type="match status" value="1"/>
</dbReference>
<dbReference type="GO" id="GO:0030149">
    <property type="term" value="P:sphingolipid catabolic process"/>
    <property type="evidence" value="ECO:0007669"/>
    <property type="project" value="TreeGrafter"/>
</dbReference>
<evidence type="ECO:0000256" key="2">
    <source>
        <dbReference type="ARBA" id="ARBA00022898"/>
    </source>
</evidence>
<keyword evidence="3" id="KW-0456">Lyase</keyword>
<dbReference type="EMBL" id="UINC01003075">
    <property type="protein sequence ID" value="SVA03123.1"/>
    <property type="molecule type" value="Genomic_DNA"/>
</dbReference>
<protein>
    <recommendedName>
        <fullName evidence="5">Aspartate aminotransferase family protein</fullName>
    </recommendedName>
</protein>
<comment type="cofactor">
    <cofactor evidence="1">
        <name>pyridoxal 5'-phosphate</name>
        <dbReference type="ChEBI" id="CHEBI:597326"/>
    </cofactor>
</comment>
<dbReference type="Gene3D" id="3.40.640.10">
    <property type="entry name" value="Type I PLP-dependent aspartate aminotransferase-like (Major domain)"/>
    <property type="match status" value="1"/>
</dbReference>
<dbReference type="GO" id="GO:0030170">
    <property type="term" value="F:pyridoxal phosphate binding"/>
    <property type="evidence" value="ECO:0007669"/>
    <property type="project" value="InterPro"/>
</dbReference>
<keyword evidence="2" id="KW-0663">Pyridoxal phosphate</keyword>
<dbReference type="Pfam" id="PF00282">
    <property type="entry name" value="Pyridoxal_deC"/>
    <property type="match status" value="1"/>
</dbReference>
<dbReference type="InterPro" id="IPR050477">
    <property type="entry name" value="GrpII_AminoAcid_Decarb"/>
</dbReference>
<dbReference type="InterPro" id="IPR015421">
    <property type="entry name" value="PyrdxlP-dep_Trfase_major"/>
</dbReference>
<dbReference type="PANTHER" id="PTHR42735:SF6">
    <property type="entry name" value="SPHINGOSINE-1-PHOSPHATE LYASE 1"/>
    <property type="match status" value="1"/>
</dbReference>
<name>A0A381SPB7_9ZZZZ</name>
<sequence>MNLDHLYTLSVIKELSILMTYQDPSFTPDGRLEEAISLLRNTPEKKSDLPRECPELGLGESATLELLSPHVIGAAAKLDAPEAFANMDPPTPWITWAIALWNARLNQNLLHPATAPFAIQAEQRVFEWLMPFFGMRGGHMCSGSTLANLTAIWAARDGKDVQRVVVSQAAHLSIQKAARMLRLPIREVPATRYGQLDTSQLGDVSDACLVLTAGTTATGEVDPLELIGQARWTHVDAAWGGPLRLSSTHANRLAGIEGADSVAVSAHKLLMQPKDSALVMFRDPELANSAISYGGGYLTTPNIGVQGSRGAAAVTLLATLLALGRAGIAERIDRAMEMANQLAENLVAEEAIELLSMPKTGVTVFRPRHFDTQEIHAKLPLGMFSICLIDDEYWLRSVAANPLADIDLIVSTIKKTVCR</sequence>
<dbReference type="GO" id="GO:0005783">
    <property type="term" value="C:endoplasmic reticulum"/>
    <property type="evidence" value="ECO:0007669"/>
    <property type="project" value="TreeGrafter"/>
</dbReference>
<dbReference type="Gene3D" id="3.90.1150.170">
    <property type="match status" value="1"/>
</dbReference>
<proteinExistence type="predicted"/>
<evidence type="ECO:0000256" key="1">
    <source>
        <dbReference type="ARBA" id="ARBA00001933"/>
    </source>
</evidence>
<dbReference type="InterPro" id="IPR002129">
    <property type="entry name" value="PyrdxlP-dep_de-COase"/>
</dbReference>
<evidence type="ECO:0000256" key="3">
    <source>
        <dbReference type="ARBA" id="ARBA00023239"/>
    </source>
</evidence>
<accession>A0A381SPB7</accession>
<reference evidence="4" key="1">
    <citation type="submission" date="2018-05" db="EMBL/GenBank/DDBJ databases">
        <authorList>
            <person name="Lanie J.A."/>
            <person name="Ng W.-L."/>
            <person name="Kazmierczak K.M."/>
            <person name="Andrzejewski T.M."/>
            <person name="Davidsen T.M."/>
            <person name="Wayne K.J."/>
            <person name="Tettelin H."/>
            <person name="Glass J.I."/>
            <person name="Rusch D."/>
            <person name="Podicherti R."/>
            <person name="Tsui H.-C.T."/>
            <person name="Winkler M.E."/>
        </authorList>
    </citation>
    <scope>NUCLEOTIDE SEQUENCE</scope>
</reference>
<evidence type="ECO:0000313" key="4">
    <source>
        <dbReference type="EMBL" id="SVA03123.1"/>
    </source>
</evidence>
<dbReference type="GO" id="GO:0019752">
    <property type="term" value="P:carboxylic acid metabolic process"/>
    <property type="evidence" value="ECO:0007669"/>
    <property type="project" value="InterPro"/>
</dbReference>